<gene>
    <name evidence="3" type="ORF">V6X73_06710</name>
</gene>
<dbReference type="EC" id="2.4.-.-" evidence="3"/>
<dbReference type="Pfam" id="PF00535">
    <property type="entry name" value="Glycos_transf_2"/>
    <property type="match status" value="1"/>
</dbReference>
<keyword evidence="3" id="KW-0808">Transferase</keyword>
<reference evidence="3 4" key="1">
    <citation type="submission" date="2024-02" db="EMBL/GenBank/DDBJ databases">
        <title>New especies of Spiribacter isolated from saline water.</title>
        <authorList>
            <person name="Leon M.J."/>
            <person name="De La Haba R."/>
            <person name="Sanchez-Porro C."/>
            <person name="Ventosa A."/>
        </authorList>
    </citation>
    <scope>NUCLEOTIDE SEQUENCE [LARGE SCALE GENOMIC DNA]</scope>
    <source>
        <strain evidence="4">ag22IC6-390</strain>
    </source>
</reference>
<evidence type="ECO:0000259" key="2">
    <source>
        <dbReference type="Pfam" id="PF00535"/>
    </source>
</evidence>
<feature type="domain" description="Glycosyltransferase 2-like" evidence="2">
    <location>
        <begin position="145"/>
        <end position="301"/>
    </location>
</feature>
<dbReference type="CDD" id="cd04184">
    <property type="entry name" value="GT2_RfbC_Mx_like"/>
    <property type="match status" value="1"/>
</dbReference>
<dbReference type="RefSeq" id="WP_367959276.1">
    <property type="nucleotide sequence ID" value="NZ_JBAKFK010000003.1"/>
</dbReference>
<keyword evidence="3" id="KW-0328">Glycosyltransferase</keyword>
<evidence type="ECO:0000256" key="1">
    <source>
        <dbReference type="SAM" id="Coils"/>
    </source>
</evidence>
<dbReference type="InterPro" id="IPR029044">
    <property type="entry name" value="Nucleotide-diphossugar_trans"/>
</dbReference>
<dbReference type="SUPFAM" id="SSF53448">
    <property type="entry name" value="Nucleotide-diphospho-sugar transferases"/>
    <property type="match status" value="2"/>
</dbReference>
<accession>A0ABV3TF62</accession>
<organism evidence="3 4">
    <name type="scientific">Spiribacter pallidus</name>
    <dbReference type="NCBI Taxonomy" id="1987936"/>
    <lineage>
        <taxon>Bacteria</taxon>
        <taxon>Pseudomonadati</taxon>
        <taxon>Pseudomonadota</taxon>
        <taxon>Gammaproteobacteria</taxon>
        <taxon>Chromatiales</taxon>
        <taxon>Ectothiorhodospiraceae</taxon>
        <taxon>Spiribacter</taxon>
    </lineage>
</organism>
<evidence type="ECO:0000313" key="4">
    <source>
        <dbReference type="Proteomes" id="UP001556709"/>
    </source>
</evidence>
<name>A0ABV3TF62_9GAMM</name>
<proteinExistence type="predicted"/>
<evidence type="ECO:0000313" key="3">
    <source>
        <dbReference type="EMBL" id="MEX0469411.1"/>
    </source>
</evidence>
<dbReference type="GO" id="GO:0016757">
    <property type="term" value="F:glycosyltransferase activity"/>
    <property type="evidence" value="ECO:0007669"/>
    <property type="project" value="UniProtKB-KW"/>
</dbReference>
<protein>
    <submittedName>
        <fullName evidence="3">Glycosyltransferase</fullName>
        <ecNumber evidence="3">2.4.-.-</ecNumber>
    </submittedName>
</protein>
<dbReference type="PANTHER" id="PTHR43685">
    <property type="entry name" value="GLYCOSYLTRANSFERASE"/>
    <property type="match status" value="1"/>
</dbReference>
<keyword evidence="1" id="KW-0175">Coiled coil</keyword>
<dbReference type="EMBL" id="JBAKFM010000003">
    <property type="protein sequence ID" value="MEX0469411.1"/>
    <property type="molecule type" value="Genomic_DNA"/>
</dbReference>
<comment type="caution">
    <text evidence="3">The sequence shown here is derived from an EMBL/GenBank/DDBJ whole genome shotgun (WGS) entry which is preliminary data.</text>
</comment>
<dbReference type="InterPro" id="IPR050834">
    <property type="entry name" value="Glycosyltransf_2"/>
</dbReference>
<dbReference type="InterPro" id="IPR001173">
    <property type="entry name" value="Glyco_trans_2-like"/>
</dbReference>
<feature type="coiled-coil region" evidence="1">
    <location>
        <begin position="12"/>
        <end position="53"/>
    </location>
</feature>
<keyword evidence="4" id="KW-1185">Reference proteome</keyword>
<dbReference type="PANTHER" id="PTHR43685:SF2">
    <property type="entry name" value="GLYCOSYLTRANSFERASE 2-LIKE DOMAIN-CONTAINING PROTEIN"/>
    <property type="match status" value="1"/>
</dbReference>
<sequence>MDEPRQTPAEEVKTLRRELAALRRDYLETDRARLAAEQRGDDLAERLKAAREEVGALRRSASWRASAPLRWPRLISLWARDWQATVVEKVDRHDGVFAAIKALIAAWRSPNQPQTTEAYQRWIGRQSTRADTAGVESLAYQPRISVLVPVFNPPPDLLKAAIDSVCRQYYPHWELCLVDDCSTDPAVAALLAEAEGWDERIKAVYRSSNGHISAASNTALEAASGEYVALLDQDDLLAEEALLAVADSINAHPEAVILYSDEDRIAENTDCRIDPYFKADYDYELLLAQNLISHLGVYRRSEMEAVGGFREGFEGSQDLDLALRVIERIRPEQVIHIPRVLYHWRAVAGSTALANDEKGYATGIATRAVTEHLQRTGQQARVEPCPDLTIFQSVNYRHGAFGLAVTAALADPVSQSPIEKTVEDARVDYFDARGEGGYARRFNRAVAHSKADVLFFLDDGIASASPGALEHLGAWAMQERIGCVAPRVWSTRRRLDHGGLVFSDNDAAHFVFQDWRRGLYGYGARAVLHQRYAALSPLAVAIARSTFESLDGFDEGFHSHLAAVDLMLRAHRAGLHNIWLPAASLKLLPGRGRGKADLFVDARIPASDRRRWRERWPDWPAGEGVHPCLSADGDYDLVFQ</sequence>
<dbReference type="Proteomes" id="UP001556709">
    <property type="component" value="Unassembled WGS sequence"/>
</dbReference>
<dbReference type="Gene3D" id="3.90.550.10">
    <property type="entry name" value="Spore Coat Polysaccharide Biosynthesis Protein SpsA, Chain A"/>
    <property type="match status" value="2"/>
</dbReference>